<evidence type="ECO:0000259" key="4">
    <source>
        <dbReference type="Pfam" id="PF00005"/>
    </source>
</evidence>
<dbReference type="PANTHER" id="PTHR43820">
    <property type="entry name" value="HIGH-AFFINITY BRANCHED-CHAIN AMINO ACID TRANSPORT ATP-BINDING PROTEIN LIVF"/>
    <property type="match status" value="1"/>
</dbReference>
<comment type="caution">
    <text evidence="5">The sequence shown here is derived from an EMBL/GenBank/DDBJ whole genome shotgun (WGS) entry which is preliminary data.</text>
</comment>
<reference evidence="5 6" key="1">
    <citation type="journal article" date="2014" name="Nature">
        <title>An environmental bacterial taxon with a large and distinct metabolic repertoire.</title>
        <authorList>
            <person name="Wilson M.C."/>
            <person name="Mori T."/>
            <person name="Ruckert C."/>
            <person name="Uria A.R."/>
            <person name="Helf M.J."/>
            <person name="Takada K."/>
            <person name="Gernert C."/>
            <person name="Steffens U.A."/>
            <person name="Heycke N."/>
            <person name="Schmitt S."/>
            <person name="Rinke C."/>
            <person name="Helfrich E.J."/>
            <person name="Brachmann A.O."/>
            <person name="Gurgui C."/>
            <person name="Wakimoto T."/>
            <person name="Kracht M."/>
            <person name="Crusemann M."/>
            <person name="Hentschel U."/>
            <person name="Abe I."/>
            <person name="Matsunaga S."/>
            <person name="Kalinowski J."/>
            <person name="Takeyama H."/>
            <person name="Piel J."/>
        </authorList>
    </citation>
    <scope>NUCLEOTIDE SEQUENCE [LARGE SCALE GENOMIC DNA]</scope>
    <source>
        <strain evidence="6">TSY2</strain>
    </source>
</reference>
<dbReference type="GO" id="GO:0015807">
    <property type="term" value="P:L-amino acid transport"/>
    <property type="evidence" value="ECO:0007669"/>
    <property type="project" value="TreeGrafter"/>
</dbReference>
<dbReference type="GO" id="GO:0016887">
    <property type="term" value="F:ATP hydrolysis activity"/>
    <property type="evidence" value="ECO:0007669"/>
    <property type="project" value="InterPro"/>
</dbReference>
<comment type="similarity">
    <text evidence="1">Belongs to the ABC transporter superfamily.</text>
</comment>
<dbReference type="GO" id="GO:0015658">
    <property type="term" value="F:branched-chain amino acid transmembrane transporter activity"/>
    <property type="evidence" value="ECO:0007669"/>
    <property type="project" value="TreeGrafter"/>
</dbReference>
<keyword evidence="6" id="KW-1185">Reference proteome</keyword>
<evidence type="ECO:0000256" key="2">
    <source>
        <dbReference type="ARBA" id="ARBA00022448"/>
    </source>
</evidence>
<dbReference type="InterPro" id="IPR027417">
    <property type="entry name" value="P-loop_NTPase"/>
</dbReference>
<keyword evidence="2" id="KW-0813">Transport</keyword>
<feature type="domain" description="ABC transporter" evidence="4">
    <location>
        <begin position="28"/>
        <end position="65"/>
    </location>
</feature>
<feature type="non-terminal residue" evidence="5">
    <location>
        <position position="1"/>
    </location>
</feature>
<evidence type="ECO:0000256" key="1">
    <source>
        <dbReference type="ARBA" id="ARBA00005417"/>
    </source>
</evidence>
<dbReference type="Pfam" id="PF00005">
    <property type="entry name" value="ABC_tran"/>
    <property type="match status" value="1"/>
</dbReference>
<accession>W4M0U5</accession>
<gene>
    <name evidence="5" type="ORF">ETSY2_31580</name>
</gene>
<keyword evidence="3" id="KW-0029">Amino-acid transport</keyword>
<dbReference type="SUPFAM" id="SSF52540">
    <property type="entry name" value="P-loop containing nucleoside triphosphate hydrolases"/>
    <property type="match status" value="1"/>
</dbReference>
<evidence type="ECO:0000313" key="5">
    <source>
        <dbReference type="EMBL" id="ETX03959.1"/>
    </source>
</evidence>
<dbReference type="GO" id="GO:0005524">
    <property type="term" value="F:ATP binding"/>
    <property type="evidence" value="ECO:0007669"/>
    <property type="project" value="InterPro"/>
</dbReference>
<dbReference type="InterPro" id="IPR052156">
    <property type="entry name" value="BCAA_Transport_ATP-bd_LivF"/>
</dbReference>
<dbReference type="HOGENOM" id="CLU_1800427_0_0_7"/>
<sequence length="143" mass="15911">PYSTYTRVTGRSADDRIRLAYQVFPKLERYRHHKGTQLSGGERKMLSVARALALDPVLLLLDEPFEGLSPSIMPEIAESLREISQMGVAVLTAESNLYHVPDFVTRLYVIERGEIRFAGKPAELRNQPEILNIVAGPSTDGGC</sequence>
<proteinExistence type="inferred from homology"/>
<name>W4M0U5_9BACT</name>
<dbReference type="EMBL" id="AZHX01001341">
    <property type="protein sequence ID" value="ETX03959.1"/>
    <property type="molecule type" value="Genomic_DNA"/>
</dbReference>
<evidence type="ECO:0000256" key="3">
    <source>
        <dbReference type="ARBA" id="ARBA00022970"/>
    </source>
</evidence>
<dbReference type="AlphaFoldDB" id="W4M0U5"/>
<protein>
    <recommendedName>
        <fullName evidence="4">ABC transporter domain-containing protein</fullName>
    </recommendedName>
</protein>
<dbReference type="PANTHER" id="PTHR43820:SF2">
    <property type="entry name" value="ABC TRANSPORTER ATP-BINDING PROTEIN"/>
    <property type="match status" value="1"/>
</dbReference>
<dbReference type="Gene3D" id="3.40.50.300">
    <property type="entry name" value="P-loop containing nucleotide triphosphate hydrolases"/>
    <property type="match status" value="1"/>
</dbReference>
<evidence type="ECO:0000313" key="6">
    <source>
        <dbReference type="Proteomes" id="UP000019140"/>
    </source>
</evidence>
<dbReference type="Proteomes" id="UP000019140">
    <property type="component" value="Unassembled WGS sequence"/>
</dbReference>
<organism evidence="5 6">
    <name type="scientific">Candidatus Entotheonella gemina</name>
    <dbReference type="NCBI Taxonomy" id="1429439"/>
    <lineage>
        <taxon>Bacteria</taxon>
        <taxon>Pseudomonadati</taxon>
        <taxon>Nitrospinota/Tectimicrobiota group</taxon>
        <taxon>Candidatus Tectimicrobiota</taxon>
        <taxon>Candidatus Entotheonellia</taxon>
        <taxon>Candidatus Entotheonellales</taxon>
        <taxon>Candidatus Entotheonellaceae</taxon>
        <taxon>Candidatus Entotheonella</taxon>
    </lineage>
</organism>
<dbReference type="InterPro" id="IPR003439">
    <property type="entry name" value="ABC_transporter-like_ATP-bd"/>
</dbReference>